<evidence type="ECO:0000256" key="4">
    <source>
        <dbReference type="ARBA" id="ARBA00022679"/>
    </source>
</evidence>
<dbReference type="EMBL" id="JACRTI010000020">
    <property type="protein sequence ID" value="MBC8602050.1"/>
    <property type="molecule type" value="Genomic_DNA"/>
</dbReference>
<dbReference type="InterPro" id="IPR036890">
    <property type="entry name" value="HATPase_C_sf"/>
</dbReference>
<dbReference type="Gene3D" id="1.10.287.130">
    <property type="match status" value="1"/>
</dbReference>
<evidence type="ECO:0000256" key="2">
    <source>
        <dbReference type="ARBA" id="ARBA00012438"/>
    </source>
</evidence>
<dbReference type="GO" id="GO:0000155">
    <property type="term" value="F:phosphorelay sensor kinase activity"/>
    <property type="evidence" value="ECO:0007669"/>
    <property type="project" value="InterPro"/>
</dbReference>
<feature type="transmembrane region" description="Helical" evidence="7">
    <location>
        <begin position="240"/>
        <end position="263"/>
    </location>
</feature>
<reference evidence="9 12" key="2">
    <citation type="submission" date="2020-08" db="EMBL/GenBank/DDBJ databases">
        <title>Genome public.</title>
        <authorList>
            <person name="Liu C."/>
            <person name="Sun Q."/>
        </authorList>
    </citation>
    <scope>NUCLEOTIDE SEQUENCE [LARGE SCALE GENOMIC DNA]</scope>
    <source>
        <strain evidence="9 12">426_9</strain>
    </source>
</reference>
<dbReference type="Gene3D" id="3.30.565.10">
    <property type="entry name" value="Histidine kinase-like ATPase, C-terminal domain"/>
    <property type="match status" value="1"/>
</dbReference>
<dbReference type="Proteomes" id="UP000629596">
    <property type="component" value="Unassembled WGS sequence"/>
</dbReference>
<evidence type="ECO:0000256" key="7">
    <source>
        <dbReference type="SAM" id="Phobius"/>
    </source>
</evidence>
<dbReference type="AlphaFoldDB" id="A0A3D8HE92"/>
<keyword evidence="7" id="KW-0472">Membrane</keyword>
<accession>A0A3D8HE92</accession>
<dbReference type="InterPro" id="IPR005467">
    <property type="entry name" value="His_kinase_dom"/>
</dbReference>
<comment type="caution">
    <text evidence="10">The sequence shown here is derived from an EMBL/GenBank/DDBJ whole genome shotgun (WGS) entry which is preliminary data.</text>
</comment>
<dbReference type="GO" id="GO:0004721">
    <property type="term" value="F:phosphoprotein phosphatase activity"/>
    <property type="evidence" value="ECO:0007669"/>
    <property type="project" value="TreeGrafter"/>
</dbReference>
<keyword evidence="7" id="KW-1133">Transmembrane helix</keyword>
<dbReference type="InterPro" id="IPR003594">
    <property type="entry name" value="HATPase_dom"/>
</dbReference>
<keyword evidence="3" id="KW-0597">Phosphoprotein</keyword>
<evidence type="ECO:0000313" key="10">
    <source>
        <dbReference type="EMBL" id="RDU49266.1"/>
    </source>
</evidence>
<evidence type="ECO:0000313" key="9">
    <source>
        <dbReference type="EMBL" id="MBC8602050.1"/>
    </source>
</evidence>
<gene>
    <name evidence="10" type="ORF">DWU89_10270</name>
    <name evidence="9" type="ORF">H8784_10010</name>
</gene>
<dbReference type="PROSITE" id="PS50109">
    <property type="entry name" value="HIS_KIN"/>
    <property type="match status" value="1"/>
</dbReference>
<dbReference type="InterPro" id="IPR050351">
    <property type="entry name" value="BphY/WalK/GraS-like"/>
</dbReference>
<evidence type="ECO:0000259" key="8">
    <source>
        <dbReference type="PROSITE" id="PS50109"/>
    </source>
</evidence>
<evidence type="ECO:0000313" key="12">
    <source>
        <dbReference type="Proteomes" id="UP000629596"/>
    </source>
</evidence>
<organism evidence="10 11">
    <name type="scientific">Parabacteroides acidifaciens</name>
    <dbReference type="NCBI Taxonomy" id="2290935"/>
    <lineage>
        <taxon>Bacteria</taxon>
        <taxon>Pseudomonadati</taxon>
        <taxon>Bacteroidota</taxon>
        <taxon>Bacteroidia</taxon>
        <taxon>Bacteroidales</taxon>
        <taxon>Tannerellaceae</taxon>
        <taxon>Parabacteroides</taxon>
    </lineage>
</organism>
<keyword evidence="7" id="KW-0812">Transmembrane</keyword>
<dbReference type="FunFam" id="3.30.565.10:FF:000006">
    <property type="entry name" value="Sensor histidine kinase WalK"/>
    <property type="match status" value="1"/>
</dbReference>
<dbReference type="CDD" id="cd00075">
    <property type="entry name" value="HATPase"/>
    <property type="match status" value="1"/>
</dbReference>
<dbReference type="SMART" id="SM00388">
    <property type="entry name" value="HisKA"/>
    <property type="match status" value="1"/>
</dbReference>
<keyword evidence="4" id="KW-0808">Transferase</keyword>
<keyword evidence="12" id="KW-1185">Reference proteome</keyword>
<protein>
    <recommendedName>
        <fullName evidence="2">histidine kinase</fullName>
        <ecNumber evidence="2">2.7.13.3</ecNumber>
    </recommendedName>
</protein>
<dbReference type="InterPro" id="IPR003661">
    <property type="entry name" value="HisK_dim/P_dom"/>
</dbReference>
<evidence type="ECO:0000256" key="6">
    <source>
        <dbReference type="ARBA" id="ARBA00023012"/>
    </source>
</evidence>
<feature type="transmembrane region" description="Helical" evidence="7">
    <location>
        <begin position="6"/>
        <end position="27"/>
    </location>
</feature>
<dbReference type="GO" id="GO:0016036">
    <property type="term" value="P:cellular response to phosphate starvation"/>
    <property type="evidence" value="ECO:0007669"/>
    <property type="project" value="TreeGrafter"/>
</dbReference>
<dbReference type="CDD" id="cd00082">
    <property type="entry name" value="HisKA"/>
    <property type="match status" value="1"/>
</dbReference>
<keyword evidence="6" id="KW-0902">Two-component regulatory system</keyword>
<dbReference type="SUPFAM" id="SSF47384">
    <property type="entry name" value="Homodimeric domain of signal transducing histidine kinase"/>
    <property type="match status" value="1"/>
</dbReference>
<dbReference type="Pfam" id="PF00512">
    <property type="entry name" value="HisKA"/>
    <property type="match status" value="1"/>
</dbReference>
<evidence type="ECO:0000256" key="3">
    <source>
        <dbReference type="ARBA" id="ARBA00022553"/>
    </source>
</evidence>
<dbReference type="Proteomes" id="UP000256321">
    <property type="component" value="Unassembled WGS sequence"/>
</dbReference>
<name>A0A3D8HE92_9BACT</name>
<reference evidence="10 11" key="1">
    <citation type="submission" date="2018-07" db="EMBL/GenBank/DDBJ databases">
        <title>Parabacteroides acidifaciens nov. sp., isolated from human feces.</title>
        <authorList>
            <person name="Wang Y.J."/>
        </authorList>
    </citation>
    <scope>NUCLEOTIDE SEQUENCE [LARGE SCALE GENOMIC DNA]</scope>
    <source>
        <strain evidence="10 11">426-9</strain>
    </source>
</reference>
<dbReference type="PANTHER" id="PTHR45453:SF1">
    <property type="entry name" value="PHOSPHATE REGULON SENSOR PROTEIN PHOR"/>
    <property type="match status" value="1"/>
</dbReference>
<dbReference type="Pfam" id="PF02518">
    <property type="entry name" value="HATPase_c"/>
    <property type="match status" value="1"/>
</dbReference>
<comment type="catalytic activity">
    <reaction evidence="1">
        <text>ATP + protein L-histidine = ADP + protein N-phospho-L-histidine.</text>
        <dbReference type="EC" id="2.7.13.3"/>
    </reaction>
</comment>
<evidence type="ECO:0000256" key="5">
    <source>
        <dbReference type="ARBA" id="ARBA00022777"/>
    </source>
</evidence>
<sequence length="498" mass="57151">MKSSFKYIVILVILSLSGIFIYQLFWLTGLYHSRQAQNREDIRMAIKNADHIELFDRADFLSKALHKQRETSAIADTEGGVAISTSFPDKDSIISERSILPLDTNIYNPSYNRKTLSKEAGEMLKSTAVKVGDDFSSLGELGLQMQRALHETIDTIKPISLARFDSILSSHLQKSELDIHHYTEIWNLEDSSIISSSVPANLDRTKYELYKWDYTTYHKRAYFVYTEPTKWETVRMMSGILFSSFLILLILTLSFAYMLWFLIHQKTVEQLKDDFTHNVTHELKTPIAITYAAVEAMIHYNITGNKEKTNKYLHVCHEELQRLGNMVEQILSLSLERKKEFKLKFERIDLNELTGKIVEQQTIKSSKAFHVCRKFTPDTICLEADRTHLYNILSNILDNAIKYSGDDPQISITAEETDGAISICITDNGIGIAEEHLSHIFDKFYRIPNENRTPVKGYGIGLFYVKTMIQKHSGTIRVESHPGEGSSFIITLPQTHER</sequence>
<feature type="domain" description="Histidine kinase" evidence="8">
    <location>
        <begin position="278"/>
        <end position="496"/>
    </location>
</feature>
<evidence type="ECO:0000256" key="1">
    <source>
        <dbReference type="ARBA" id="ARBA00000085"/>
    </source>
</evidence>
<proteinExistence type="predicted"/>
<dbReference type="PRINTS" id="PR00344">
    <property type="entry name" value="BCTRLSENSOR"/>
</dbReference>
<evidence type="ECO:0000313" key="11">
    <source>
        <dbReference type="Proteomes" id="UP000256321"/>
    </source>
</evidence>
<dbReference type="EC" id="2.7.13.3" evidence="2"/>
<dbReference type="SMART" id="SM00387">
    <property type="entry name" value="HATPase_c"/>
    <property type="match status" value="1"/>
</dbReference>
<dbReference type="PANTHER" id="PTHR45453">
    <property type="entry name" value="PHOSPHATE REGULON SENSOR PROTEIN PHOR"/>
    <property type="match status" value="1"/>
</dbReference>
<dbReference type="GO" id="GO:0005886">
    <property type="term" value="C:plasma membrane"/>
    <property type="evidence" value="ECO:0007669"/>
    <property type="project" value="TreeGrafter"/>
</dbReference>
<dbReference type="InterPro" id="IPR036097">
    <property type="entry name" value="HisK_dim/P_sf"/>
</dbReference>
<dbReference type="SUPFAM" id="SSF55874">
    <property type="entry name" value="ATPase domain of HSP90 chaperone/DNA topoisomerase II/histidine kinase"/>
    <property type="match status" value="1"/>
</dbReference>
<dbReference type="RefSeq" id="WP_115499556.1">
    <property type="nucleotide sequence ID" value="NZ_JACRTI010000020.1"/>
</dbReference>
<keyword evidence="5 10" id="KW-0418">Kinase</keyword>
<dbReference type="InterPro" id="IPR004358">
    <property type="entry name" value="Sig_transdc_His_kin-like_C"/>
</dbReference>
<dbReference type="EMBL" id="QREV01000020">
    <property type="protein sequence ID" value="RDU49266.1"/>
    <property type="molecule type" value="Genomic_DNA"/>
</dbReference>